<feature type="transmembrane region" description="Helical" evidence="8">
    <location>
        <begin position="433"/>
        <end position="453"/>
    </location>
</feature>
<evidence type="ECO:0000256" key="2">
    <source>
        <dbReference type="ARBA" id="ARBA00022448"/>
    </source>
</evidence>
<evidence type="ECO:0000256" key="7">
    <source>
        <dbReference type="ARBA" id="ARBA00023136"/>
    </source>
</evidence>
<feature type="transmembrane region" description="Helical" evidence="8">
    <location>
        <begin position="854"/>
        <end position="872"/>
    </location>
</feature>
<keyword evidence="7 8" id="KW-0472">Membrane</keyword>
<feature type="transmembrane region" description="Helical" evidence="8">
    <location>
        <begin position="362"/>
        <end position="386"/>
    </location>
</feature>
<dbReference type="SUPFAM" id="SSF82714">
    <property type="entry name" value="Multidrug efflux transporter AcrB TolC docking domain, DN and DC subdomains"/>
    <property type="match status" value="2"/>
</dbReference>
<feature type="transmembrane region" description="Helical" evidence="8">
    <location>
        <begin position="14"/>
        <end position="34"/>
    </location>
</feature>
<dbReference type="GO" id="GO:0042910">
    <property type="term" value="F:xenobiotic transmembrane transporter activity"/>
    <property type="evidence" value="ECO:0007669"/>
    <property type="project" value="TreeGrafter"/>
</dbReference>
<evidence type="ECO:0000256" key="5">
    <source>
        <dbReference type="ARBA" id="ARBA00022692"/>
    </source>
</evidence>
<dbReference type="Proteomes" id="UP000244173">
    <property type="component" value="Chromosome"/>
</dbReference>
<dbReference type="Pfam" id="PF00873">
    <property type="entry name" value="ACR_tran"/>
    <property type="match status" value="1"/>
</dbReference>
<feature type="transmembrane region" description="Helical" evidence="8">
    <location>
        <begin position="339"/>
        <end position="355"/>
    </location>
</feature>
<keyword evidence="5 8" id="KW-0812">Transmembrane</keyword>
<keyword evidence="4" id="KW-0997">Cell inner membrane</keyword>
<dbReference type="Gene3D" id="1.20.1640.10">
    <property type="entry name" value="Multidrug efflux transporter AcrB transmembrane domain"/>
    <property type="match status" value="2"/>
</dbReference>
<gene>
    <name evidence="9" type="ORF">DAI18_16935</name>
</gene>
<dbReference type="PANTHER" id="PTHR32063">
    <property type="match status" value="1"/>
</dbReference>
<evidence type="ECO:0000256" key="4">
    <source>
        <dbReference type="ARBA" id="ARBA00022519"/>
    </source>
</evidence>
<dbReference type="RefSeq" id="WP_107890000.1">
    <property type="nucleotide sequence ID" value="NZ_CP028519.1"/>
</dbReference>
<accession>A0A2S0PDZ0</accession>
<dbReference type="SUPFAM" id="SSF82693">
    <property type="entry name" value="Multidrug efflux transporter AcrB pore domain, PN1, PN2, PC1 and PC2 subdomains"/>
    <property type="match status" value="4"/>
</dbReference>
<evidence type="ECO:0000313" key="10">
    <source>
        <dbReference type="Proteomes" id="UP000244173"/>
    </source>
</evidence>
<protein>
    <submittedName>
        <fullName evidence="9">Multidrug transporter subunit MdtC</fullName>
    </submittedName>
</protein>
<feature type="transmembrane region" description="Helical" evidence="8">
    <location>
        <begin position="983"/>
        <end position="1009"/>
    </location>
</feature>
<keyword evidence="10" id="KW-1185">Reference proteome</keyword>
<dbReference type="PANTHER" id="PTHR32063:SF34">
    <property type="entry name" value="MULTIDRUG RESISTANCE PROTEIN MDTC"/>
    <property type="match status" value="1"/>
</dbReference>
<feature type="transmembrane region" description="Helical" evidence="8">
    <location>
        <begin position="465"/>
        <end position="492"/>
    </location>
</feature>
<evidence type="ECO:0000256" key="3">
    <source>
        <dbReference type="ARBA" id="ARBA00022475"/>
    </source>
</evidence>
<dbReference type="AlphaFoldDB" id="A0A2S0PDZ0"/>
<evidence type="ECO:0000256" key="8">
    <source>
        <dbReference type="SAM" id="Phobius"/>
    </source>
</evidence>
<dbReference type="FunFam" id="1.20.1640.10:FF:000001">
    <property type="entry name" value="Efflux pump membrane transporter"/>
    <property type="match status" value="1"/>
</dbReference>
<dbReference type="SUPFAM" id="SSF82866">
    <property type="entry name" value="Multidrug efflux transporter AcrB transmembrane domain"/>
    <property type="match status" value="2"/>
</dbReference>
<dbReference type="FunFam" id="3.30.70.1430:FF:000001">
    <property type="entry name" value="Efflux pump membrane transporter"/>
    <property type="match status" value="1"/>
</dbReference>
<dbReference type="GO" id="GO:0005886">
    <property type="term" value="C:plasma membrane"/>
    <property type="evidence" value="ECO:0007669"/>
    <property type="project" value="UniProtKB-SubCell"/>
</dbReference>
<proteinExistence type="predicted"/>
<reference evidence="9 10" key="1">
    <citation type="submission" date="2018-04" db="EMBL/GenBank/DDBJ databases">
        <title>Denitrifier Microvirgula.</title>
        <authorList>
            <person name="Anderson E."/>
            <person name="Jang J."/>
            <person name="Ishii S."/>
        </authorList>
    </citation>
    <scope>NUCLEOTIDE SEQUENCE [LARGE SCALE GENOMIC DNA]</scope>
    <source>
        <strain evidence="9 10">BE2.4</strain>
    </source>
</reference>
<feature type="transmembrane region" description="Helical" evidence="8">
    <location>
        <begin position="952"/>
        <end position="971"/>
    </location>
</feature>
<dbReference type="InterPro" id="IPR027463">
    <property type="entry name" value="AcrB_DN_DC_subdom"/>
</dbReference>
<evidence type="ECO:0000256" key="1">
    <source>
        <dbReference type="ARBA" id="ARBA00004429"/>
    </source>
</evidence>
<evidence type="ECO:0000256" key="6">
    <source>
        <dbReference type="ARBA" id="ARBA00022989"/>
    </source>
</evidence>
<keyword evidence="6 8" id="KW-1133">Transmembrane helix</keyword>
<dbReference type="OrthoDB" id="8764373at2"/>
<organism evidence="9 10">
    <name type="scientific">Microvirgula aerodenitrificans</name>
    <dbReference type="NCBI Taxonomy" id="57480"/>
    <lineage>
        <taxon>Bacteria</taxon>
        <taxon>Pseudomonadati</taxon>
        <taxon>Pseudomonadota</taxon>
        <taxon>Betaproteobacteria</taxon>
        <taxon>Neisseriales</taxon>
        <taxon>Aquaspirillaceae</taxon>
        <taxon>Microvirgula</taxon>
    </lineage>
</organism>
<dbReference type="EMBL" id="CP028519">
    <property type="protein sequence ID" value="AVY95543.1"/>
    <property type="molecule type" value="Genomic_DNA"/>
</dbReference>
<feature type="transmembrane region" description="Helical" evidence="8">
    <location>
        <begin position="532"/>
        <end position="551"/>
    </location>
</feature>
<keyword evidence="3" id="KW-1003">Cell membrane</keyword>
<evidence type="ECO:0000313" key="9">
    <source>
        <dbReference type="EMBL" id="AVY95543.1"/>
    </source>
</evidence>
<dbReference type="InterPro" id="IPR001036">
    <property type="entry name" value="Acrflvin-R"/>
</dbReference>
<dbReference type="STRING" id="1122240.GCA_000620105_02349"/>
<dbReference type="PRINTS" id="PR00702">
    <property type="entry name" value="ACRIFLAVINRP"/>
</dbReference>
<name>A0A2S0PDZ0_9NEIS</name>
<feature type="transmembrane region" description="Helical" evidence="8">
    <location>
        <begin position="905"/>
        <end position="931"/>
    </location>
</feature>
<dbReference type="Gene3D" id="3.30.70.1320">
    <property type="entry name" value="Multidrug efflux transporter AcrB pore domain like"/>
    <property type="match status" value="1"/>
</dbReference>
<keyword evidence="2" id="KW-0813">Transport</keyword>
<dbReference type="Gene3D" id="3.30.2090.10">
    <property type="entry name" value="Multidrug efflux transporter AcrB TolC docking domain, DN and DC subdomains"/>
    <property type="match status" value="2"/>
</dbReference>
<dbReference type="NCBIfam" id="NF033617">
    <property type="entry name" value="RND_permease_2"/>
    <property type="match status" value="1"/>
</dbReference>
<comment type="subcellular location">
    <subcellularLocation>
        <location evidence="1">Cell inner membrane</location>
        <topology evidence="1">Multi-pass membrane protein</topology>
    </subcellularLocation>
</comment>
<dbReference type="Gene3D" id="3.30.70.1430">
    <property type="entry name" value="Multidrug efflux transporter AcrB pore domain"/>
    <property type="match status" value="2"/>
</dbReference>
<sequence>MSGGPSDLFIHRPVATWLLTIAILFAGALGFLFLPVAPLPQVDYPTISVSASMSGANSETMASSVTTPLERALGRIAGVTEMTSRSSLGSSRITLQFELDRDIDGAARDVQAAINAARSLLPSGLPNNPTYRKANPSDSPILILSMTSDTLSRGKMYDIASTILAQRILQIEGVGDVNVGGSSLPAVRVEVNPDALANQNLSLTAIGKTLSAANQRRPKGALEKDDRRWQIEANDEAKTAADYAPLIISYKNGAAVRLSDVATVRDGEQDRRNAGYANGKESVILIVTRAPNANIIATVDRIKAELPMLKRLLPGAVELNINLDRSPSIRASLTEVERSLMIAVGLVILVVYLFLKNGRATLVPCVAVPVSLIGTFAAMYLCGFSLNNLSLMALTIATGFVVDDAIVVMENISRHVEAGMKPLQAAMQGSREVGFTVLSMSISLIAVFIPLLFMGDIVGRLFREFAVTLSVSILISLLVSLTTTPMLCARLLKSGMEAEKGSWPVRRFGILLKRMQRGYGRSLTWALDHARLMIALLGIAIALNVYLYVAIPKGFFPEQDNGQIGGFIRADQSISFQAMRDKLVRFMTIVRADPAVQNISASTSGSNSGQMFIALKPKDQRPPAEKVITRLRKQLSQEPGAQLMMMPMQDIRVGGRQSNSTYQYTLQSDDLAALRLWEPKIREAFSNDPGLLDVDSDQQDKGVETFLTYDRDTLSRLGLTVADVNSTLYAAFGQSQVSTIYQPLNQYKVVVEVQPEYTQSPDTLKKLFVVSSAGVAVPLSAFATWQPTNAPLQVNHQGQFAAATLSFNLPDGKSLSDATEIIDRIMAELGVPSSVHGSFQGTAKAFQDNLRNQLFLILAALVTVYLVLGILYESYIHPLTILSTLPSAGLGALLALMLFKSEFSLIALIGVLLLIGIVKKNAIMMIDFALVAERRDGMSPRQAIHAACLLRFRPILMTTLAAILGAVPLAIGGGDGAELRRPLGITIVGGLLMSQLLTLYTTPVVYLYLDRFRAWCQRQWRGEPDTQAGEPS</sequence>
<dbReference type="KEGG" id="maer:DAI18_16935"/>
<dbReference type="Gene3D" id="3.30.70.1440">
    <property type="entry name" value="Multidrug efflux transporter AcrB pore domain"/>
    <property type="match status" value="1"/>
</dbReference>